<dbReference type="RefSeq" id="WP_285624825.1">
    <property type="nucleotide sequence ID" value="NZ_BSTJ01000005.1"/>
</dbReference>
<organism evidence="1 2">
    <name type="scientific">Actinoallomurus iriomotensis</name>
    <dbReference type="NCBI Taxonomy" id="478107"/>
    <lineage>
        <taxon>Bacteria</taxon>
        <taxon>Bacillati</taxon>
        <taxon>Actinomycetota</taxon>
        <taxon>Actinomycetes</taxon>
        <taxon>Streptosporangiales</taxon>
        <taxon>Thermomonosporaceae</taxon>
        <taxon>Actinoallomurus</taxon>
    </lineage>
</organism>
<dbReference type="AlphaFoldDB" id="A0A9W6RI25"/>
<name>A0A9W6RI25_9ACTN</name>
<reference evidence="1" key="1">
    <citation type="submission" date="2023-03" db="EMBL/GenBank/DDBJ databases">
        <title>Actinoallomurus iriomotensis NBRC 103681.</title>
        <authorList>
            <person name="Ichikawa N."/>
            <person name="Sato H."/>
            <person name="Tonouchi N."/>
        </authorList>
    </citation>
    <scope>NUCLEOTIDE SEQUENCE</scope>
    <source>
        <strain evidence="1">NBRC 103681</strain>
    </source>
</reference>
<dbReference type="Proteomes" id="UP001165135">
    <property type="component" value="Unassembled WGS sequence"/>
</dbReference>
<dbReference type="EMBL" id="BSTJ01000005">
    <property type="protein sequence ID" value="GLY76451.1"/>
    <property type="molecule type" value="Genomic_DNA"/>
</dbReference>
<evidence type="ECO:0000313" key="2">
    <source>
        <dbReference type="Proteomes" id="UP001165135"/>
    </source>
</evidence>
<proteinExistence type="predicted"/>
<comment type="caution">
    <text evidence="1">The sequence shown here is derived from an EMBL/GenBank/DDBJ whole genome shotgun (WGS) entry which is preliminary data.</text>
</comment>
<sequence>MRPEVRDAQLSLIISRQQDGGLGSDPVAYDIGEGLSAVLVVKAESRRRGGSHEAMTVAQHAAAQWGADPGALWQRALANMRQDKLNIRAFDTNVGVKMHVVNGTGWPAVGQALRVEEVLGTSLPNGAIVTLPTNNSFIALPIQSRQALNMIPFLVQTSRQLMKGDPAPMSDGVFWYSRGRLESMGVTLKSDQDFGMRFSGTFKQMLDSLPQS</sequence>
<gene>
    <name evidence="1" type="ORF">Airi01_047180</name>
</gene>
<protein>
    <submittedName>
        <fullName evidence="1">Uncharacterized protein</fullName>
    </submittedName>
</protein>
<evidence type="ECO:0000313" key="1">
    <source>
        <dbReference type="EMBL" id="GLY76451.1"/>
    </source>
</evidence>
<accession>A0A9W6RI25</accession>